<keyword evidence="4" id="KW-1185">Reference proteome</keyword>
<feature type="region of interest" description="Disordered" evidence="1">
    <location>
        <begin position="1"/>
        <end position="23"/>
    </location>
</feature>
<keyword evidence="3" id="KW-0378">Hydrolase</keyword>
<sequence>GTPKAAGVNSDDPTRIPGDITQQVTDVTANGENSGSGEVKENLVDGDPGTKWLVFEPTGWVQFTFAEPVDVVRYALTSANDFAGRDPKDWTLKASNDGQAWTTVDTQTGQVFANRFQTNEYKFADTGVKYRYYRLDFTRNNGDPILQLAEVQFSETTPAAAARIAVAPNMATAIGNGPTSAYTAKTKVGFTGHKALRYVGTHTEKGRAYSYNKVFDVNVVVTPDTRLSYVIFPEFLLDDLSYPSTYASLDLAFSDGTYLSDLGAVDQRGFGLSPQGQGASKALYTNQWNNISSNIGAVAAGKTITRVLLAYDKPAGPTGFKGWVDDVRITGHPVDPTYTHLSDYVLTTRGTNATSSFSRGNNFPATAVPHGFNFWAPMTNAGSTNWLYDYAKGNNADNLPTLQAFTASHEPSPWMGDRQTFQVMPSVADGVPNADRGARAMPFHHDNEIAKPHYYSVRFDNGVRTEIAPTDHAAIFRFGFPGAANLVFDNVTNEGGLTLDPSGRTVTGYSDVRSGLSEGASRMFVYATFDQPVTGSGMLQGGGGSNVTGYLKFGAARTVTMRIATSLLSVDQARKNLEAEIAAADTFDSVRDRAQRAWDDQLKVIEVEGASMDQRTTLYSNLYRLFLYPNSGFENTGTAQAPKYQYASAYTPQVGPNTPTTTGAKIVDGKVYVNNGFWDTYRTAWPAYALLTPGKAGEMIDGFVQQYRDGGWIARWSSPGYANLMTGTSSDVAFADAYVKGIGNFDVQGA</sequence>
<dbReference type="EMBL" id="JBHTIS010000483">
    <property type="protein sequence ID" value="MFD1046003.1"/>
    <property type="molecule type" value="Genomic_DNA"/>
</dbReference>
<feature type="non-terminal residue" evidence="3">
    <location>
        <position position="750"/>
    </location>
</feature>
<proteinExistence type="predicted"/>
<feature type="domain" description="F5/8 type C" evidence="2">
    <location>
        <begin position="1"/>
        <end position="154"/>
    </location>
</feature>
<dbReference type="Gene3D" id="2.60.120.260">
    <property type="entry name" value="Galactose-binding domain-like"/>
    <property type="match status" value="1"/>
</dbReference>
<dbReference type="PANTHER" id="PTHR12143">
    <property type="entry name" value="PEPTIDE N-GLYCANASE PNGASE -RELATED"/>
    <property type="match status" value="1"/>
</dbReference>
<name>A0ABW3M7K8_9PSEU</name>
<comment type="caution">
    <text evidence="3">The sequence shown here is derived from an EMBL/GenBank/DDBJ whole genome shotgun (WGS) entry which is preliminary data.</text>
</comment>
<accession>A0ABW3M7K8</accession>
<dbReference type="InterPro" id="IPR008979">
    <property type="entry name" value="Galactose-bd-like_sf"/>
</dbReference>
<feature type="non-terminal residue" evidence="3">
    <location>
        <position position="1"/>
    </location>
</feature>
<dbReference type="GO" id="GO:0016787">
    <property type="term" value="F:hydrolase activity"/>
    <property type="evidence" value="ECO:0007669"/>
    <property type="project" value="UniProtKB-KW"/>
</dbReference>
<dbReference type="Proteomes" id="UP001597045">
    <property type="component" value="Unassembled WGS sequence"/>
</dbReference>
<organism evidence="3 4">
    <name type="scientific">Kibdelosporangium lantanae</name>
    <dbReference type="NCBI Taxonomy" id="1497396"/>
    <lineage>
        <taxon>Bacteria</taxon>
        <taxon>Bacillati</taxon>
        <taxon>Actinomycetota</taxon>
        <taxon>Actinomycetes</taxon>
        <taxon>Pseudonocardiales</taxon>
        <taxon>Pseudonocardiaceae</taxon>
        <taxon>Kibdelosporangium</taxon>
    </lineage>
</organism>
<dbReference type="InterPro" id="IPR012939">
    <property type="entry name" value="Glyco_hydro_92"/>
</dbReference>
<evidence type="ECO:0000259" key="2">
    <source>
        <dbReference type="PROSITE" id="PS50022"/>
    </source>
</evidence>
<dbReference type="PANTHER" id="PTHR12143:SF43">
    <property type="entry name" value="PUTATIVE-RELATED"/>
    <property type="match status" value="1"/>
</dbReference>
<dbReference type="SUPFAM" id="SSF48208">
    <property type="entry name" value="Six-hairpin glycosidases"/>
    <property type="match status" value="1"/>
</dbReference>
<dbReference type="InterPro" id="IPR041371">
    <property type="entry name" value="GH92_N"/>
</dbReference>
<dbReference type="InterPro" id="IPR050883">
    <property type="entry name" value="PNGase"/>
</dbReference>
<dbReference type="InterPro" id="IPR008928">
    <property type="entry name" value="6-hairpin_glycosidase_sf"/>
</dbReference>
<dbReference type="PROSITE" id="PS50022">
    <property type="entry name" value="FA58C_3"/>
    <property type="match status" value="1"/>
</dbReference>
<dbReference type="Pfam" id="PF07971">
    <property type="entry name" value="Glyco_hydro_92"/>
    <property type="match status" value="1"/>
</dbReference>
<evidence type="ECO:0000313" key="3">
    <source>
        <dbReference type="EMBL" id="MFD1046003.1"/>
    </source>
</evidence>
<reference evidence="4" key="1">
    <citation type="journal article" date="2019" name="Int. J. Syst. Evol. Microbiol.">
        <title>The Global Catalogue of Microorganisms (GCM) 10K type strain sequencing project: providing services to taxonomists for standard genome sequencing and annotation.</title>
        <authorList>
            <consortium name="The Broad Institute Genomics Platform"/>
            <consortium name="The Broad Institute Genome Sequencing Center for Infectious Disease"/>
            <person name="Wu L."/>
            <person name="Ma J."/>
        </authorList>
    </citation>
    <scope>NUCLEOTIDE SEQUENCE [LARGE SCALE GENOMIC DNA]</scope>
    <source>
        <strain evidence="4">JCM 31486</strain>
    </source>
</reference>
<dbReference type="InterPro" id="IPR014718">
    <property type="entry name" value="GH-type_carb-bd"/>
</dbReference>
<evidence type="ECO:0000313" key="4">
    <source>
        <dbReference type="Proteomes" id="UP001597045"/>
    </source>
</evidence>
<evidence type="ECO:0000256" key="1">
    <source>
        <dbReference type="SAM" id="MobiDB-lite"/>
    </source>
</evidence>
<protein>
    <submittedName>
        <fullName evidence="3">Glycoside hydrolase domain-containing protein</fullName>
    </submittedName>
</protein>
<gene>
    <name evidence="3" type="ORF">ACFQ1S_10730</name>
</gene>
<dbReference type="Pfam" id="PF00754">
    <property type="entry name" value="F5_F8_type_C"/>
    <property type="match status" value="1"/>
</dbReference>
<dbReference type="InterPro" id="IPR000421">
    <property type="entry name" value="FA58C"/>
</dbReference>
<dbReference type="Gene3D" id="1.20.1050.60">
    <property type="entry name" value="alpha-1,2-mannosidase"/>
    <property type="match status" value="1"/>
</dbReference>
<dbReference type="Pfam" id="PF17678">
    <property type="entry name" value="Glyco_hydro_92N"/>
    <property type="match status" value="1"/>
</dbReference>
<dbReference type="Gene3D" id="2.70.98.10">
    <property type="match status" value="1"/>
</dbReference>
<dbReference type="SUPFAM" id="SSF49785">
    <property type="entry name" value="Galactose-binding domain-like"/>
    <property type="match status" value="1"/>
</dbReference>